<name>A0A1R2CB32_9CILI</name>
<proteinExistence type="inferred from homology"/>
<evidence type="ECO:0000256" key="7">
    <source>
        <dbReference type="ARBA" id="ARBA00022840"/>
    </source>
</evidence>
<feature type="binding site" evidence="10">
    <location>
        <position position="35"/>
    </location>
    <ligand>
        <name>ATP</name>
        <dbReference type="ChEBI" id="CHEBI:30616"/>
    </ligand>
</feature>
<dbReference type="SUPFAM" id="SSF56112">
    <property type="entry name" value="Protein kinase-like (PK-like)"/>
    <property type="match status" value="1"/>
</dbReference>
<evidence type="ECO:0000256" key="12">
    <source>
        <dbReference type="SAM" id="MobiDB-lite"/>
    </source>
</evidence>
<organism evidence="14 15">
    <name type="scientific">Stentor coeruleus</name>
    <dbReference type="NCBI Taxonomy" id="5963"/>
    <lineage>
        <taxon>Eukaryota</taxon>
        <taxon>Sar</taxon>
        <taxon>Alveolata</taxon>
        <taxon>Ciliophora</taxon>
        <taxon>Postciliodesmatophora</taxon>
        <taxon>Heterotrichea</taxon>
        <taxon>Heterotrichida</taxon>
        <taxon>Stentoridae</taxon>
        <taxon>Stentor</taxon>
    </lineage>
</organism>
<keyword evidence="7 10" id="KW-0067">ATP-binding</keyword>
<protein>
    <recommendedName>
        <fullName evidence="2">non-specific serine/threonine protein kinase</fullName>
        <ecNumber evidence="2">2.7.11.1</ecNumber>
    </recommendedName>
</protein>
<dbReference type="Gene3D" id="1.10.510.10">
    <property type="entry name" value="Transferase(Phosphotransferase) domain 1"/>
    <property type="match status" value="1"/>
</dbReference>
<keyword evidence="4" id="KW-0808">Transferase</keyword>
<keyword evidence="5 10" id="KW-0547">Nucleotide-binding</keyword>
<evidence type="ECO:0000256" key="11">
    <source>
        <dbReference type="RuleBase" id="RU000304"/>
    </source>
</evidence>
<feature type="compositionally biased region" description="Basic and acidic residues" evidence="12">
    <location>
        <begin position="300"/>
        <end position="311"/>
    </location>
</feature>
<dbReference type="Gene3D" id="3.30.200.20">
    <property type="entry name" value="Phosphorylase Kinase, domain 1"/>
    <property type="match status" value="1"/>
</dbReference>
<feature type="domain" description="Protein kinase" evidence="13">
    <location>
        <begin position="6"/>
        <end position="262"/>
    </location>
</feature>
<keyword evidence="15" id="KW-1185">Reference proteome</keyword>
<evidence type="ECO:0000256" key="9">
    <source>
        <dbReference type="ARBA" id="ARBA00048679"/>
    </source>
</evidence>
<keyword evidence="6" id="KW-0418">Kinase</keyword>
<dbReference type="PANTHER" id="PTHR44899:SF6">
    <property type="entry name" value="SERINE_THREONINE PROTEIN KINASE"/>
    <property type="match status" value="1"/>
</dbReference>
<dbReference type="InterPro" id="IPR017441">
    <property type="entry name" value="Protein_kinase_ATP_BS"/>
</dbReference>
<evidence type="ECO:0000256" key="4">
    <source>
        <dbReference type="ARBA" id="ARBA00022679"/>
    </source>
</evidence>
<dbReference type="EMBL" id="MPUH01000213">
    <property type="protein sequence ID" value="OMJ86211.1"/>
    <property type="molecule type" value="Genomic_DNA"/>
</dbReference>
<comment type="caution">
    <text evidence="14">The sequence shown here is derived from an EMBL/GenBank/DDBJ whole genome shotgun (WGS) entry which is preliminary data.</text>
</comment>
<evidence type="ECO:0000259" key="13">
    <source>
        <dbReference type="PROSITE" id="PS50011"/>
    </source>
</evidence>
<dbReference type="AlphaFoldDB" id="A0A1R2CB32"/>
<keyword evidence="3 11" id="KW-0723">Serine/threonine-protein kinase</keyword>
<gene>
    <name evidence="14" type="ORF">SteCoe_12351</name>
</gene>
<evidence type="ECO:0000256" key="5">
    <source>
        <dbReference type="ARBA" id="ARBA00022741"/>
    </source>
</evidence>
<evidence type="ECO:0000256" key="3">
    <source>
        <dbReference type="ARBA" id="ARBA00022527"/>
    </source>
</evidence>
<evidence type="ECO:0000256" key="6">
    <source>
        <dbReference type="ARBA" id="ARBA00022777"/>
    </source>
</evidence>
<evidence type="ECO:0000313" key="15">
    <source>
        <dbReference type="Proteomes" id="UP000187209"/>
    </source>
</evidence>
<reference evidence="14 15" key="1">
    <citation type="submission" date="2016-11" db="EMBL/GenBank/DDBJ databases">
        <title>The macronuclear genome of Stentor coeruleus: a giant cell with tiny introns.</title>
        <authorList>
            <person name="Slabodnick M."/>
            <person name="Ruby J.G."/>
            <person name="Reiff S.B."/>
            <person name="Swart E.C."/>
            <person name="Gosai S."/>
            <person name="Prabakaran S."/>
            <person name="Witkowska E."/>
            <person name="Larue G.E."/>
            <person name="Fisher S."/>
            <person name="Freeman R.M."/>
            <person name="Gunawardena J."/>
            <person name="Chu W."/>
            <person name="Stover N.A."/>
            <person name="Gregory B.D."/>
            <person name="Nowacki M."/>
            <person name="Derisi J."/>
            <person name="Roy S.W."/>
            <person name="Marshall W.F."/>
            <person name="Sood P."/>
        </authorList>
    </citation>
    <scope>NUCLEOTIDE SEQUENCE [LARGE SCALE GENOMIC DNA]</scope>
    <source>
        <strain evidence="14">WM001</strain>
    </source>
</reference>
<feature type="region of interest" description="Disordered" evidence="12">
    <location>
        <begin position="299"/>
        <end position="348"/>
    </location>
</feature>
<accession>A0A1R2CB32</accession>
<evidence type="ECO:0000313" key="14">
    <source>
        <dbReference type="EMBL" id="OMJ86211.1"/>
    </source>
</evidence>
<dbReference type="PANTHER" id="PTHR44899">
    <property type="entry name" value="CAMK FAMILY PROTEIN KINASE"/>
    <property type="match status" value="1"/>
</dbReference>
<dbReference type="InterPro" id="IPR000719">
    <property type="entry name" value="Prot_kinase_dom"/>
</dbReference>
<dbReference type="InterPro" id="IPR051131">
    <property type="entry name" value="NEK_Ser/Thr_kinase_NIMA"/>
</dbReference>
<evidence type="ECO:0000256" key="2">
    <source>
        <dbReference type="ARBA" id="ARBA00012513"/>
    </source>
</evidence>
<sequence length="409" mass="46792">MSLKDFEILNKIGEGAYSKVYRVKRTSDQEIYAMKKVLMKKLKTKEKSNALNEIRILASLNHPNVISYKQAFFDDETESLCIIMEFADGGDLYQRILEYKKKNSYMSENFLWHILIKLTRALRALHELNIMHRDLKSANVFLTKDGKVKLGDLNVSKIAKEGMNHTQTGTPYYASPEVWKDEPYDVKSDIWSLGCVLYEAAALKPPFQAEDMQSLYKKVIKGAFPPLPSSFSEDFCEVLSCFIIVDPKKRPSAAQILRLPLVNKRVNIREDTVDAESNLLGTIKLPQNISLLGERLPSSKYHEKSKSEPPHSRTPLPNLAGIGRGMTNRNSDESKGEVPSQRLRVNPRYEQPAHVRSVLRENYGALKLPRVKYPNASSAAEEIMMNHIKRRDELMGNPAERPRQRKHLY</sequence>
<dbReference type="PROSITE" id="PS00108">
    <property type="entry name" value="PROTEIN_KINASE_ST"/>
    <property type="match status" value="1"/>
</dbReference>
<dbReference type="InterPro" id="IPR011009">
    <property type="entry name" value="Kinase-like_dom_sf"/>
</dbReference>
<evidence type="ECO:0000256" key="8">
    <source>
        <dbReference type="ARBA" id="ARBA00047899"/>
    </source>
</evidence>
<dbReference type="PROSITE" id="PS50011">
    <property type="entry name" value="PROTEIN_KINASE_DOM"/>
    <property type="match status" value="1"/>
</dbReference>
<dbReference type="FunFam" id="3.30.200.20:FF:000097">
    <property type="entry name" value="Probable serine/threonine-protein kinase nek1"/>
    <property type="match status" value="1"/>
</dbReference>
<dbReference type="GO" id="GO:0005524">
    <property type="term" value="F:ATP binding"/>
    <property type="evidence" value="ECO:0007669"/>
    <property type="project" value="UniProtKB-UniRule"/>
</dbReference>
<dbReference type="SMART" id="SM00220">
    <property type="entry name" value="S_TKc"/>
    <property type="match status" value="1"/>
</dbReference>
<dbReference type="Pfam" id="PF00069">
    <property type="entry name" value="Pkinase"/>
    <property type="match status" value="1"/>
</dbReference>
<comment type="catalytic activity">
    <reaction evidence="8">
        <text>L-threonyl-[protein] + ATP = O-phospho-L-threonyl-[protein] + ADP + H(+)</text>
        <dbReference type="Rhea" id="RHEA:46608"/>
        <dbReference type="Rhea" id="RHEA-COMP:11060"/>
        <dbReference type="Rhea" id="RHEA-COMP:11605"/>
        <dbReference type="ChEBI" id="CHEBI:15378"/>
        <dbReference type="ChEBI" id="CHEBI:30013"/>
        <dbReference type="ChEBI" id="CHEBI:30616"/>
        <dbReference type="ChEBI" id="CHEBI:61977"/>
        <dbReference type="ChEBI" id="CHEBI:456216"/>
        <dbReference type="EC" id="2.7.11.1"/>
    </reaction>
</comment>
<dbReference type="Proteomes" id="UP000187209">
    <property type="component" value="Unassembled WGS sequence"/>
</dbReference>
<comment type="similarity">
    <text evidence="1">Belongs to the protein kinase superfamily. NEK Ser/Thr protein kinase family. NIMA subfamily.</text>
</comment>
<dbReference type="GO" id="GO:0004674">
    <property type="term" value="F:protein serine/threonine kinase activity"/>
    <property type="evidence" value="ECO:0007669"/>
    <property type="project" value="UniProtKB-KW"/>
</dbReference>
<dbReference type="OrthoDB" id="248923at2759"/>
<evidence type="ECO:0000256" key="1">
    <source>
        <dbReference type="ARBA" id="ARBA00010886"/>
    </source>
</evidence>
<comment type="catalytic activity">
    <reaction evidence="9">
        <text>L-seryl-[protein] + ATP = O-phospho-L-seryl-[protein] + ADP + H(+)</text>
        <dbReference type="Rhea" id="RHEA:17989"/>
        <dbReference type="Rhea" id="RHEA-COMP:9863"/>
        <dbReference type="Rhea" id="RHEA-COMP:11604"/>
        <dbReference type="ChEBI" id="CHEBI:15378"/>
        <dbReference type="ChEBI" id="CHEBI:29999"/>
        <dbReference type="ChEBI" id="CHEBI:30616"/>
        <dbReference type="ChEBI" id="CHEBI:83421"/>
        <dbReference type="ChEBI" id="CHEBI:456216"/>
        <dbReference type="EC" id="2.7.11.1"/>
    </reaction>
</comment>
<dbReference type="EC" id="2.7.11.1" evidence="2"/>
<dbReference type="PROSITE" id="PS00107">
    <property type="entry name" value="PROTEIN_KINASE_ATP"/>
    <property type="match status" value="1"/>
</dbReference>
<dbReference type="InterPro" id="IPR008271">
    <property type="entry name" value="Ser/Thr_kinase_AS"/>
</dbReference>
<evidence type="ECO:0000256" key="10">
    <source>
        <dbReference type="PROSITE-ProRule" id="PRU10141"/>
    </source>
</evidence>